<gene>
    <name evidence="3" type="ORF">METZ01_LOCUS234399</name>
</gene>
<evidence type="ECO:0000313" key="3">
    <source>
        <dbReference type="EMBL" id="SVB81545.1"/>
    </source>
</evidence>
<dbReference type="EMBL" id="UINC01058831">
    <property type="protein sequence ID" value="SVB81545.1"/>
    <property type="molecule type" value="Genomic_DNA"/>
</dbReference>
<accession>A0A382H352</accession>
<proteinExistence type="predicted"/>
<name>A0A382H352_9ZZZZ</name>
<reference evidence="3" key="1">
    <citation type="submission" date="2018-05" db="EMBL/GenBank/DDBJ databases">
        <authorList>
            <person name="Lanie J.A."/>
            <person name="Ng W.-L."/>
            <person name="Kazmierczak K.M."/>
            <person name="Andrzejewski T.M."/>
            <person name="Davidsen T.M."/>
            <person name="Wayne K.J."/>
            <person name="Tettelin H."/>
            <person name="Glass J.I."/>
            <person name="Rusch D."/>
            <person name="Podicherti R."/>
            <person name="Tsui H.-C.T."/>
            <person name="Winkler M.E."/>
        </authorList>
    </citation>
    <scope>NUCLEOTIDE SEQUENCE</scope>
</reference>
<organism evidence="3">
    <name type="scientific">marine metagenome</name>
    <dbReference type="NCBI Taxonomy" id="408172"/>
    <lineage>
        <taxon>unclassified sequences</taxon>
        <taxon>metagenomes</taxon>
        <taxon>ecological metagenomes</taxon>
    </lineage>
</organism>
<dbReference type="Pfam" id="PF14803">
    <property type="entry name" value="Zn_ribbon_Nudix"/>
    <property type="match status" value="1"/>
</dbReference>
<feature type="region of interest" description="Disordered" evidence="1">
    <location>
        <begin position="1"/>
        <end position="27"/>
    </location>
</feature>
<feature type="non-terminal residue" evidence="3">
    <location>
        <position position="27"/>
    </location>
</feature>
<evidence type="ECO:0000256" key="1">
    <source>
        <dbReference type="SAM" id="MobiDB-lite"/>
    </source>
</evidence>
<sequence>MSNYPKSGGPIRRSIPAGDNLERLVCD</sequence>
<dbReference type="AlphaFoldDB" id="A0A382H352"/>
<feature type="domain" description="Nudix hydrolase N-terminal" evidence="2">
    <location>
        <begin position="8"/>
        <end position="27"/>
    </location>
</feature>
<protein>
    <recommendedName>
        <fullName evidence="2">Nudix hydrolase N-terminal domain-containing protein</fullName>
    </recommendedName>
</protein>
<dbReference type="InterPro" id="IPR029401">
    <property type="entry name" value="Nudix_N"/>
</dbReference>
<evidence type="ECO:0000259" key="2">
    <source>
        <dbReference type="Pfam" id="PF14803"/>
    </source>
</evidence>